<comment type="caution">
    <text evidence="5">The sequence shown here is derived from an EMBL/GenBank/DDBJ whole genome shotgun (WGS) entry which is preliminary data.</text>
</comment>
<dbReference type="InterPro" id="IPR002227">
    <property type="entry name" value="Tyrosinase_Cu-bd"/>
</dbReference>
<dbReference type="Gene3D" id="1.10.1280.10">
    <property type="entry name" value="Di-copper center containing domain from catechol oxidase"/>
    <property type="match status" value="1"/>
</dbReference>
<dbReference type="Pfam" id="PF00264">
    <property type="entry name" value="Tyrosinase"/>
    <property type="match status" value="1"/>
</dbReference>
<evidence type="ECO:0000256" key="3">
    <source>
        <dbReference type="SAM" id="SignalP"/>
    </source>
</evidence>
<gene>
    <name evidence="5" type="ORF">B0H67DRAFT_550629</name>
</gene>
<evidence type="ECO:0000313" key="6">
    <source>
        <dbReference type="Proteomes" id="UP001172102"/>
    </source>
</evidence>
<evidence type="ECO:0000256" key="2">
    <source>
        <dbReference type="ARBA" id="ARBA00023002"/>
    </source>
</evidence>
<evidence type="ECO:0000259" key="4">
    <source>
        <dbReference type="PROSITE" id="PS00498"/>
    </source>
</evidence>
<evidence type="ECO:0000313" key="5">
    <source>
        <dbReference type="EMBL" id="KAK0724967.1"/>
    </source>
</evidence>
<evidence type="ECO:0000256" key="1">
    <source>
        <dbReference type="ARBA" id="ARBA00022723"/>
    </source>
</evidence>
<name>A0AA40AZR9_9PEZI</name>
<keyword evidence="2" id="KW-0560">Oxidoreductase</keyword>
<dbReference type="EMBL" id="JAUKUA010000002">
    <property type="protein sequence ID" value="KAK0724967.1"/>
    <property type="molecule type" value="Genomic_DNA"/>
</dbReference>
<dbReference type="PROSITE" id="PS00498">
    <property type="entry name" value="TYROSINASE_2"/>
    <property type="match status" value="1"/>
</dbReference>
<sequence>MLAKTLLCLSAALSTASAFGLPDFGQFAVDSGLALTGLNAIALGNSLANLRGSCNLGTLKFRQEWRTLTPAQRKNYISAVKCLQGKPSILPPGTSAGSKSLFDDFVFVHLNQTVTIHLTGNFPTWHRYFIHAYEKKLQECGYNGNLPYWEWGYDVNSPRDSPVFDGSDTSLGSDGAFISHPGLQLTFPGATAPTFFQPGTGGGCVYKGPFKDMKVRLGPVVLPIYGSPNLTSAVDPTADNPRCLKRDLNPSIAKQWTSFRNTTELILYKTNIATFQGELTGDPRTSTNQVGVHGGGHFTIGGDPGGDPFISPGDPAFYLHHGQVDRVYWIWQMLDFQNRQNVFGTNTFFDFPPSANTTVEDLINIAPLIGGIPKIKELMSTVGGTPFCYVYI</sequence>
<organism evidence="5 6">
    <name type="scientific">Lasiosphaeris hirsuta</name>
    <dbReference type="NCBI Taxonomy" id="260670"/>
    <lineage>
        <taxon>Eukaryota</taxon>
        <taxon>Fungi</taxon>
        <taxon>Dikarya</taxon>
        <taxon>Ascomycota</taxon>
        <taxon>Pezizomycotina</taxon>
        <taxon>Sordariomycetes</taxon>
        <taxon>Sordariomycetidae</taxon>
        <taxon>Sordariales</taxon>
        <taxon>Lasiosphaeriaceae</taxon>
        <taxon>Lasiosphaeris</taxon>
    </lineage>
</organism>
<dbReference type="PANTHER" id="PTHR11474:SF125">
    <property type="entry name" value="N-ACETYL-6-HYDROXYTRYPTOPHAN OXIDASE IVOB-RELATED"/>
    <property type="match status" value="1"/>
</dbReference>
<dbReference type="GO" id="GO:0046872">
    <property type="term" value="F:metal ion binding"/>
    <property type="evidence" value="ECO:0007669"/>
    <property type="project" value="UniProtKB-KW"/>
</dbReference>
<dbReference type="SUPFAM" id="SSF48056">
    <property type="entry name" value="Di-copper centre-containing domain"/>
    <property type="match status" value="1"/>
</dbReference>
<keyword evidence="6" id="KW-1185">Reference proteome</keyword>
<dbReference type="InterPro" id="IPR050316">
    <property type="entry name" value="Tyrosinase/Hemocyanin"/>
</dbReference>
<reference evidence="5" key="1">
    <citation type="submission" date="2023-06" db="EMBL/GenBank/DDBJ databases">
        <title>Genome-scale phylogeny and comparative genomics of the fungal order Sordariales.</title>
        <authorList>
            <consortium name="Lawrence Berkeley National Laboratory"/>
            <person name="Hensen N."/>
            <person name="Bonometti L."/>
            <person name="Westerberg I."/>
            <person name="Brannstrom I.O."/>
            <person name="Guillou S."/>
            <person name="Cros-Aarteil S."/>
            <person name="Calhoun S."/>
            <person name="Haridas S."/>
            <person name="Kuo A."/>
            <person name="Mondo S."/>
            <person name="Pangilinan J."/>
            <person name="Riley R."/>
            <person name="Labutti K."/>
            <person name="Andreopoulos B."/>
            <person name="Lipzen A."/>
            <person name="Chen C."/>
            <person name="Yanf M."/>
            <person name="Daum C."/>
            <person name="Ng V."/>
            <person name="Clum A."/>
            <person name="Steindorff A."/>
            <person name="Ohm R."/>
            <person name="Martin F."/>
            <person name="Silar P."/>
            <person name="Natvig D."/>
            <person name="Lalanne C."/>
            <person name="Gautier V."/>
            <person name="Ament-Velasquez S.L."/>
            <person name="Kruys A."/>
            <person name="Hutchinson M.I."/>
            <person name="Powell A.J."/>
            <person name="Barry K."/>
            <person name="Miller A.N."/>
            <person name="Grigoriev I.V."/>
            <person name="Debuchy R."/>
            <person name="Gladieux P."/>
            <person name="Thoren M.H."/>
            <person name="Johannesson H."/>
        </authorList>
    </citation>
    <scope>NUCLEOTIDE SEQUENCE</scope>
    <source>
        <strain evidence="5">SMH4607-1</strain>
    </source>
</reference>
<proteinExistence type="predicted"/>
<protein>
    <submittedName>
        <fullName evidence="5">Tyrosinase-like protein</fullName>
    </submittedName>
</protein>
<dbReference type="AlphaFoldDB" id="A0AA40AZR9"/>
<dbReference type="PANTHER" id="PTHR11474">
    <property type="entry name" value="TYROSINASE FAMILY MEMBER"/>
    <property type="match status" value="1"/>
</dbReference>
<dbReference type="GO" id="GO:0016491">
    <property type="term" value="F:oxidoreductase activity"/>
    <property type="evidence" value="ECO:0007669"/>
    <property type="project" value="UniProtKB-KW"/>
</dbReference>
<keyword evidence="1" id="KW-0479">Metal-binding</keyword>
<feature type="chain" id="PRO_5041262792" evidence="3">
    <location>
        <begin position="19"/>
        <end position="392"/>
    </location>
</feature>
<dbReference type="PRINTS" id="PR00092">
    <property type="entry name" value="TYROSINASE"/>
</dbReference>
<dbReference type="Proteomes" id="UP001172102">
    <property type="component" value="Unassembled WGS sequence"/>
</dbReference>
<feature type="signal peptide" evidence="3">
    <location>
        <begin position="1"/>
        <end position="18"/>
    </location>
</feature>
<feature type="domain" description="Tyrosinase copper-binding" evidence="4">
    <location>
        <begin position="314"/>
        <end position="325"/>
    </location>
</feature>
<keyword evidence="3" id="KW-0732">Signal</keyword>
<dbReference type="InterPro" id="IPR008922">
    <property type="entry name" value="Di-copper_centre_dom_sf"/>
</dbReference>
<accession>A0AA40AZR9</accession>